<proteinExistence type="predicted"/>
<name>A0AAU7B2Z3_9ACTN</name>
<gene>
    <name evidence="2" type="ORF">DSM112329_05138</name>
</gene>
<organism evidence="2">
    <name type="scientific">Paraconexibacter sp. AEG42_29</name>
    <dbReference type="NCBI Taxonomy" id="2997339"/>
    <lineage>
        <taxon>Bacteria</taxon>
        <taxon>Bacillati</taxon>
        <taxon>Actinomycetota</taxon>
        <taxon>Thermoleophilia</taxon>
        <taxon>Solirubrobacterales</taxon>
        <taxon>Paraconexibacteraceae</taxon>
        <taxon>Paraconexibacter</taxon>
    </lineage>
</organism>
<protein>
    <submittedName>
        <fullName evidence="2">Esterase/lipase</fullName>
    </submittedName>
</protein>
<reference evidence="2" key="1">
    <citation type="submission" date="2022-12" db="EMBL/GenBank/DDBJ databases">
        <title>Paraconexibacter alkalitolerans sp. nov. and Baekduia alba sp. nov., isolated from soil and emended description of the genera Paraconexibacter (Chun et al., 2020) and Baekduia (An et al., 2020).</title>
        <authorList>
            <person name="Vieira S."/>
            <person name="Huber K.J."/>
            <person name="Geppert A."/>
            <person name="Wolf J."/>
            <person name="Neumann-Schaal M."/>
            <person name="Muesken M."/>
            <person name="Overmann J."/>
        </authorList>
    </citation>
    <scope>NUCLEOTIDE SEQUENCE</scope>
    <source>
        <strain evidence="2">AEG42_29</strain>
    </source>
</reference>
<dbReference type="GO" id="GO:0016020">
    <property type="term" value="C:membrane"/>
    <property type="evidence" value="ECO:0007669"/>
    <property type="project" value="TreeGrafter"/>
</dbReference>
<dbReference type="KEGG" id="parq:DSM112329_05138"/>
<dbReference type="AlphaFoldDB" id="A0AAU7B2Z3"/>
<accession>A0AAU7B2Z3</accession>
<evidence type="ECO:0000313" key="2">
    <source>
        <dbReference type="EMBL" id="XAY08240.1"/>
    </source>
</evidence>
<dbReference type="InterPro" id="IPR000073">
    <property type="entry name" value="AB_hydrolase_1"/>
</dbReference>
<feature type="domain" description="AB hydrolase-1" evidence="1">
    <location>
        <begin position="17"/>
        <end position="254"/>
    </location>
</feature>
<dbReference type="InterPro" id="IPR029058">
    <property type="entry name" value="AB_hydrolase_fold"/>
</dbReference>
<dbReference type="PRINTS" id="PR00111">
    <property type="entry name" value="ABHYDROLASE"/>
</dbReference>
<dbReference type="Gene3D" id="3.40.50.1820">
    <property type="entry name" value="alpha/beta hydrolase"/>
    <property type="match status" value="1"/>
</dbReference>
<dbReference type="InterPro" id="IPR050266">
    <property type="entry name" value="AB_hydrolase_sf"/>
</dbReference>
<dbReference type="GO" id="GO:0003824">
    <property type="term" value="F:catalytic activity"/>
    <property type="evidence" value="ECO:0007669"/>
    <property type="project" value="UniProtKB-ARBA"/>
</dbReference>
<dbReference type="EMBL" id="CP114014">
    <property type="protein sequence ID" value="XAY08240.1"/>
    <property type="molecule type" value="Genomic_DNA"/>
</dbReference>
<dbReference type="Pfam" id="PF12697">
    <property type="entry name" value="Abhydrolase_6"/>
    <property type="match status" value="1"/>
</dbReference>
<dbReference type="PANTHER" id="PTHR43798:SF33">
    <property type="entry name" value="HYDROLASE, PUTATIVE (AFU_ORTHOLOGUE AFUA_2G14860)-RELATED"/>
    <property type="match status" value="1"/>
</dbReference>
<sequence>MPENSPALYRAGSGEPVVLLHGFTGTWHHWRPLLGDLASRYDVIAPTLAGHAGGPPLVLEDHATIAVAADHLETHLDELGVGTAHFVGNSMGGALSLELAKRGRARSVVAISPGATWEVGGGEPERIANFFARQIKLSRATSRQAPLIVKRPGIRHVAFRDIMRHGELVSPADALDLMRTSIQCQVIDDVLRALRAGRAHLEDLDQINVPTRVAWAERDRILPMALHAGRARREIPGVDFVVLPKVGHVPMWDDTPLVLRTITEWVDRHATGEAVAAAPPTVAAVD</sequence>
<evidence type="ECO:0000259" key="1">
    <source>
        <dbReference type="Pfam" id="PF12697"/>
    </source>
</evidence>
<dbReference type="RefSeq" id="WP_354699421.1">
    <property type="nucleotide sequence ID" value="NZ_CP114014.1"/>
</dbReference>
<dbReference type="PANTHER" id="PTHR43798">
    <property type="entry name" value="MONOACYLGLYCEROL LIPASE"/>
    <property type="match status" value="1"/>
</dbReference>
<dbReference type="SUPFAM" id="SSF53474">
    <property type="entry name" value="alpha/beta-Hydrolases"/>
    <property type="match status" value="1"/>
</dbReference>